<reference evidence="4" key="1">
    <citation type="submission" date="2022-11" db="UniProtKB">
        <authorList>
            <consortium name="WormBaseParasite"/>
        </authorList>
    </citation>
    <scope>IDENTIFICATION</scope>
</reference>
<dbReference type="PANTHER" id="PTHR10724">
    <property type="entry name" value="30S RIBOSOMAL PROTEIN S1"/>
    <property type="match status" value="1"/>
</dbReference>
<dbReference type="InterPro" id="IPR018974">
    <property type="entry name" value="Tex-like_N"/>
</dbReference>
<dbReference type="WBParaSite" id="PSU_v2.g16778.t1">
    <property type="protein sequence ID" value="PSU_v2.g16778.t1"/>
    <property type="gene ID" value="PSU_v2.g16778"/>
</dbReference>
<accession>A0A914Y9A3</accession>
<dbReference type="InterPro" id="IPR023323">
    <property type="entry name" value="Tex-like_dom_sf"/>
</dbReference>
<evidence type="ECO:0000259" key="2">
    <source>
        <dbReference type="Pfam" id="PF09371"/>
    </source>
</evidence>
<dbReference type="GO" id="GO:0005829">
    <property type="term" value="C:cytosol"/>
    <property type="evidence" value="ECO:0007669"/>
    <property type="project" value="TreeGrafter"/>
</dbReference>
<dbReference type="GO" id="GO:0003729">
    <property type="term" value="F:mRNA binding"/>
    <property type="evidence" value="ECO:0007669"/>
    <property type="project" value="TreeGrafter"/>
</dbReference>
<dbReference type="FunFam" id="1.10.10.650:FF:000001">
    <property type="entry name" value="S1 RNA-binding domain 1"/>
    <property type="match status" value="1"/>
</dbReference>
<protein>
    <submittedName>
        <fullName evidence="4">Tex-like protein N-terminal domain-containing protein</fullName>
    </submittedName>
</protein>
<name>A0A914Y9A3_9BILA</name>
<dbReference type="GO" id="GO:0003735">
    <property type="term" value="F:structural constituent of ribosome"/>
    <property type="evidence" value="ECO:0007669"/>
    <property type="project" value="TreeGrafter"/>
</dbReference>
<keyword evidence="3" id="KW-1185">Reference proteome</keyword>
<dbReference type="InterPro" id="IPR050437">
    <property type="entry name" value="Ribos_protein_bS1-like"/>
</dbReference>
<proteinExistence type="predicted"/>
<dbReference type="Gene3D" id="1.10.10.650">
    <property type="entry name" value="RuvA domain 2-like"/>
    <property type="match status" value="1"/>
</dbReference>
<dbReference type="Gene3D" id="1.10.3500.10">
    <property type="entry name" value="Tex N-terminal region-like"/>
    <property type="match status" value="1"/>
</dbReference>
<evidence type="ECO:0000313" key="3">
    <source>
        <dbReference type="Proteomes" id="UP000887577"/>
    </source>
</evidence>
<dbReference type="PANTHER" id="PTHR10724:SF10">
    <property type="entry name" value="S1 RNA-BINDING DOMAIN-CONTAINING PROTEIN 1"/>
    <property type="match status" value="1"/>
</dbReference>
<dbReference type="SUPFAM" id="SSF158832">
    <property type="entry name" value="Tex N-terminal region-like"/>
    <property type="match status" value="1"/>
</dbReference>
<feature type="region of interest" description="Disordered" evidence="1">
    <location>
        <begin position="137"/>
        <end position="156"/>
    </location>
</feature>
<feature type="domain" description="Tex-like protein N-terminal" evidence="2">
    <location>
        <begin position="14"/>
        <end position="86"/>
    </location>
</feature>
<dbReference type="GO" id="GO:0006412">
    <property type="term" value="P:translation"/>
    <property type="evidence" value="ECO:0007669"/>
    <property type="project" value="TreeGrafter"/>
</dbReference>
<dbReference type="InterPro" id="IPR023319">
    <property type="entry name" value="Tex-like_HTH_dom_sf"/>
</dbReference>
<dbReference type="Pfam" id="PF09371">
    <property type="entry name" value="Tex_N"/>
    <property type="match status" value="1"/>
</dbReference>
<evidence type="ECO:0000313" key="4">
    <source>
        <dbReference type="WBParaSite" id="PSU_v2.g16778.t1"/>
    </source>
</evidence>
<dbReference type="Proteomes" id="UP000887577">
    <property type="component" value="Unplaced"/>
</dbReference>
<evidence type="ECO:0000256" key="1">
    <source>
        <dbReference type="SAM" id="MobiDB-lite"/>
    </source>
</evidence>
<organism evidence="3 4">
    <name type="scientific">Panagrolaimus superbus</name>
    <dbReference type="NCBI Taxonomy" id="310955"/>
    <lineage>
        <taxon>Eukaryota</taxon>
        <taxon>Metazoa</taxon>
        <taxon>Ecdysozoa</taxon>
        <taxon>Nematoda</taxon>
        <taxon>Chromadorea</taxon>
        <taxon>Rhabditida</taxon>
        <taxon>Tylenchina</taxon>
        <taxon>Panagrolaimomorpha</taxon>
        <taxon>Panagrolaimoidea</taxon>
        <taxon>Panagrolaimidae</taxon>
        <taxon>Panagrolaimus</taxon>
    </lineage>
</organism>
<sequence>MHDAKNAQSALAQQIAQTIADEIGAQSAQVRAAVGLLDEGASVPFIPRYRKEVTGGLDDTQLRNLEVRLTYLRELEDRRAAVLASIGEQGKLSDELRNDILAADTKSRLEDLYLPYKPKRRTRAQIAREAGLEPLADGLLADPTQDPQRWKVRARS</sequence>
<dbReference type="AlphaFoldDB" id="A0A914Y9A3"/>